<protein>
    <submittedName>
        <fullName evidence="2">Uncharacterized protein</fullName>
    </submittedName>
</protein>
<feature type="region of interest" description="Disordered" evidence="1">
    <location>
        <begin position="1"/>
        <end position="26"/>
    </location>
</feature>
<dbReference type="AlphaFoldDB" id="A0AA87ZT64"/>
<dbReference type="EMBL" id="BTGU01000010">
    <property type="protein sequence ID" value="GMN39767.1"/>
    <property type="molecule type" value="Genomic_DNA"/>
</dbReference>
<dbReference type="Proteomes" id="UP001187192">
    <property type="component" value="Unassembled WGS sequence"/>
</dbReference>
<feature type="compositionally biased region" description="Low complexity" evidence="1">
    <location>
        <begin position="16"/>
        <end position="25"/>
    </location>
</feature>
<evidence type="ECO:0000256" key="1">
    <source>
        <dbReference type="SAM" id="MobiDB-lite"/>
    </source>
</evidence>
<proteinExistence type="predicted"/>
<reference evidence="2" key="1">
    <citation type="submission" date="2023-07" db="EMBL/GenBank/DDBJ databases">
        <title>draft genome sequence of fig (Ficus carica).</title>
        <authorList>
            <person name="Takahashi T."/>
            <person name="Nishimura K."/>
        </authorList>
    </citation>
    <scope>NUCLEOTIDE SEQUENCE</scope>
</reference>
<organism evidence="2 3">
    <name type="scientific">Ficus carica</name>
    <name type="common">Common fig</name>
    <dbReference type="NCBI Taxonomy" id="3494"/>
    <lineage>
        <taxon>Eukaryota</taxon>
        <taxon>Viridiplantae</taxon>
        <taxon>Streptophyta</taxon>
        <taxon>Embryophyta</taxon>
        <taxon>Tracheophyta</taxon>
        <taxon>Spermatophyta</taxon>
        <taxon>Magnoliopsida</taxon>
        <taxon>eudicotyledons</taxon>
        <taxon>Gunneridae</taxon>
        <taxon>Pentapetalae</taxon>
        <taxon>rosids</taxon>
        <taxon>fabids</taxon>
        <taxon>Rosales</taxon>
        <taxon>Moraceae</taxon>
        <taxon>Ficeae</taxon>
        <taxon>Ficus</taxon>
    </lineage>
</organism>
<accession>A0AA87ZT64</accession>
<name>A0AA87ZT64_FICCA</name>
<gene>
    <name evidence="2" type="ORF">TIFTF001_008986</name>
</gene>
<sequence length="90" mass="9295">MESFGFNWGEGGFRGRGSSSTTARAGGSGFGSVKGAGFGLGFGSIGGPVRFGPGAKEGAQIVSGFLGWGRSPWLWRRVPRFRGRGRHGCG</sequence>
<keyword evidence="3" id="KW-1185">Reference proteome</keyword>
<comment type="caution">
    <text evidence="2">The sequence shown here is derived from an EMBL/GenBank/DDBJ whole genome shotgun (WGS) entry which is preliminary data.</text>
</comment>
<evidence type="ECO:0000313" key="3">
    <source>
        <dbReference type="Proteomes" id="UP001187192"/>
    </source>
</evidence>
<evidence type="ECO:0000313" key="2">
    <source>
        <dbReference type="EMBL" id="GMN39767.1"/>
    </source>
</evidence>